<dbReference type="InterPro" id="IPR001179">
    <property type="entry name" value="PPIase_FKBP_dom"/>
</dbReference>
<dbReference type="GO" id="GO:0003755">
    <property type="term" value="F:peptidyl-prolyl cis-trans isomerase activity"/>
    <property type="evidence" value="ECO:0007669"/>
    <property type="project" value="UniProtKB-KW"/>
</dbReference>
<keyword evidence="9" id="KW-1185">Reference proteome</keyword>
<dbReference type="InterPro" id="IPR050689">
    <property type="entry name" value="FKBP-type_PPIase"/>
</dbReference>
<evidence type="ECO:0000256" key="4">
    <source>
        <dbReference type="ARBA" id="ARBA00023235"/>
    </source>
</evidence>
<evidence type="ECO:0000256" key="5">
    <source>
        <dbReference type="PROSITE-ProRule" id="PRU00277"/>
    </source>
</evidence>
<evidence type="ECO:0000256" key="1">
    <source>
        <dbReference type="ARBA" id="ARBA00000971"/>
    </source>
</evidence>
<organism evidence="8 9">
    <name type="scientific">Chrysochromulina tobinii</name>
    <dbReference type="NCBI Taxonomy" id="1460289"/>
    <lineage>
        <taxon>Eukaryota</taxon>
        <taxon>Haptista</taxon>
        <taxon>Haptophyta</taxon>
        <taxon>Prymnesiophyceae</taxon>
        <taxon>Prymnesiales</taxon>
        <taxon>Chrysochromulinaceae</taxon>
        <taxon>Chrysochromulina</taxon>
    </lineage>
</organism>
<dbReference type="PROSITE" id="PS50059">
    <property type="entry name" value="FKBP_PPIASE"/>
    <property type="match status" value="1"/>
</dbReference>
<feature type="compositionally biased region" description="Low complexity" evidence="6">
    <location>
        <begin position="47"/>
        <end position="60"/>
    </location>
</feature>
<dbReference type="Pfam" id="PF00254">
    <property type="entry name" value="FKBP_C"/>
    <property type="match status" value="1"/>
</dbReference>
<evidence type="ECO:0000256" key="6">
    <source>
        <dbReference type="SAM" id="MobiDB-lite"/>
    </source>
</evidence>
<dbReference type="AlphaFoldDB" id="A0A0M0K406"/>
<dbReference type="SUPFAM" id="SSF46934">
    <property type="entry name" value="UBA-like"/>
    <property type="match status" value="1"/>
</dbReference>
<dbReference type="EMBL" id="JWZX01001543">
    <property type="protein sequence ID" value="KOO33342.1"/>
    <property type="molecule type" value="Genomic_DNA"/>
</dbReference>
<evidence type="ECO:0000256" key="3">
    <source>
        <dbReference type="ARBA" id="ARBA00023110"/>
    </source>
</evidence>
<gene>
    <name evidence="8" type="ORF">Ctob_010758</name>
</gene>
<evidence type="ECO:0000259" key="7">
    <source>
        <dbReference type="PROSITE" id="PS50059"/>
    </source>
</evidence>
<keyword evidence="4 5" id="KW-0413">Isomerase</keyword>
<dbReference type="Proteomes" id="UP000037460">
    <property type="component" value="Unassembled WGS sequence"/>
</dbReference>
<protein>
    <recommendedName>
        <fullName evidence="2 5">peptidylprolyl isomerase</fullName>
        <ecNumber evidence="2 5">5.2.1.8</ecNumber>
    </recommendedName>
</protein>
<evidence type="ECO:0000313" key="8">
    <source>
        <dbReference type="EMBL" id="KOO33342.1"/>
    </source>
</evidence>
<accession>A0A0M0K406</accession>
<reference evidence="9" key="1">
    <citation type="journal article" date="2015" name="PLoS Genet.">
        <title>Genome Sequence and Transcriptome Analyses of Chrysochromulina tobin: Metabolic Tools for Enhanced Algal Fitness in the Prominent Order Prymnesiales (Haptophyceae).</title>
        <authorList>
            <person name="Hovde B.T."/>
            <person name="Deodato C.R."/>
            <person name="Hunsperger H.M."/>
            <person name="Ryken S.A."/>
            <person name="Yost W."/>
            <person name="Jha R.K."/>
            <person name="Patterson J."/>
            <person name="Monnat R.J. Jr."/>
            <person name="Barlow S.B."/>
            <person name="Starkenburg S.R."/>
            <person name="Cattolico R.A."/>
        </authorList>
    </citation>
    <scope>NUCLEOTIDE SEQUENCE</scope>
    <source>
        <strain evidence="9">CCMP291</strain>
    </source>
</reference>
<dbReference type="OrthoDB" id="1902587at2759"/>
<dbReference type="Gene3D" id="1.10.8.10">
    <property type="entry name" value="DNA helicase RuvA subunit, C-terminal domain"/>
    <property type="match status" value="1"/>
</dbReference>
<dbReference type="PANTHER" id="PTHR10516">
    <property type="entry name" value="PEPTIDYL-PROLYL CIS-TRANS ISOMERASE"/>
    <property type="match status" value="1"/>
</dbReference>
<dbReference type="GO" id="GO:0005737">
    <property type="term" value="C:cytoplasm"/>
    <property type="evidence" value="ECO:0007669"/>
    <property type="project" value="TreeGrafter"/>
</dbReference>
<keyword evidence="3 5" id="KW-0697">Rotamase</keyword>
<dbReference type="FunFam" id="3.10.50.40:FF:000025">
    <property type="entry name" value="Peptidylprolyl isomerase"/>
    <property type="match status" value="1"/>
</dbReference>
<name>A0A0M0K406_9EUKA</name>
<dbReference type="Gene3D" id="3.10.50.40">
    <property type="match status" value="1"/>
</dbReference>
<dbReference type="EC" id="5.2.1.8" evidence="2 5"/>
<dbReference type="InterPro" id="IPR046357">
    <property type="entry name" value="PPIase_dom_sf"/>
</dbReference>
<sequence>MPSFGAIKLLQTRTGASRNDCKRALEEHNDDVEAAAAALGEKLGDQASSSSSGGAVAPSANQRALDSWHDKDVGVSVSVVRIEAGDGVTFPVAGDTVSVHYRGMLQTDGSEFDSSYTRNRPFSFTLGVGEVVRGWDEGVSKMSLGEKAELLVTSDFAYGANGHGKVIPPNADLRFEVRLLEGFGLDYFLGV</sequence>
<dbReference type="PANTHER" id="PTHR10516:SF443">
    <property type="entry name" value="FK506-BINDING PROTEIN 59-RELATED"/>
    <property type="match status" value="1"/>
</dbReference>
<comment type="catalytic activity">
    <reaction evidence="1 5">
        <text>[protein]-peptidylproline (omega=180) = [protein]-peptidylproline (omega=0)</text>
        <dbReference type="Rhea" id="RHEA:16237"/>
        <dbReference type="Rhea" id="RHEA-COMP:10747"/>
        <dbReference type="Rhea" id="RHEA-COMP:10748"/>
        <dbReference type="ChEBI" id="CHEBI:83833"/>
        <dbReference type="ChEBI" id="CHEBI:83834"/>
        <dbReference type="EC" id="5.2.1.8"/>
    </reaction>
</comment>
<feature type="region of interest" description="Disordered" evidence="6">
    <location>
        <begin position="43"/>
        <end position="63"/>
    </location>
</feature>
<evidence type="ECO:0000256" key="2">
    <source>
        <dbReference type="ARBA" id="ARBA00013194"/>
    </source>
</evidence>
<dbReference type="SUPFAM" id="SSF54534">
    <property type="entry name" value="FKBP-like"/>
    <property type="match status" value="1"/>
</dbReference>
<feature type="domain" description="PPIase FKBP-type" evidence="7">
    <location>
        <begin position="94"/>
        <end position="183"/>
    </location>
</feature>
<dbReference type="InterPro" id="IPR009060">
    <property type="entry name" value="UBA-like_sf"/>
</dbReference>
<comment type="caution">
    <text evidence="8">The sequence shown here is derived from an EMBL/GenBank/DDBJ whole genome shotgun (WGS) entry which is preliminary data.</text>
</comment>
<proteinExistence type="predicted"/>
<evidence type="ECO:0000313" key="9">
    <source>
        <dbReference type="Proteomes" id="UP000037460"/>
    </source>
</evidence>